<feature type="transmembrane region" description="Helical" evidence="7">
    <location>
        <begin position="21"/>
        <end position="44"/>
    </location>
</feature>
<proteinExistence type="inferred from homology"/>
<organism evidence="9 10">
    <name type="scientific">Bifidobacterium adolescentis (strain ATCC 15703 / DSM 20083 / NCTC 11814 / E194a)</name>
    <dbReference type="NCBI Taxonomy" id="367928"/>
    <lineage>
        <taxon>Bacteria</taxon>
        <taxon>Bacillati</taxon>
        <taxon>Actinomycetota</taxon>
        <taxon>Actinomycetes</taxon>
        <taxon>Bifidobacteriales</taxon>
        <taxon>Bifidobacteriaceae</taxon>
        <taxon>Bifidobacterium</taxon>
    </lineage>
</organism>
<feature type="transmembrane region" description="Helical" evidence="7">
    <location>
        <begin position="201"/>
        <end position="220"/>
    </location>
</feature>
<feature type="transmembrane region" description="Helical" evidence="7">
    <location>
        <begin position="170"/>
        <end position="189"/>
    </location>
</feature>
<feature type="transmembrane region" description="Helical" evidence="7">
    <location>
        <begin position="84"/>
        <end position="100"/>
    </location>
</feature>
<feature type="transmembrane region" description="Helical" evidence="7">
    <location>
        <begin position="50"/>
        <end position="72"/>
    </location>
</feature>
<gene>
    <name evidence="9" type="ordered locus">BAD_0744</name>
</gene>
<dbReference type="EMBL" id="AP009256">
    <property type="protein sequence ID" value="BAF39525.1"/>
    <property type="molecule type" value="Genomic_DNA"/>
</dbReference>
<evidence type="ECO:0000256" key="6">
    <source>
        <dbReference type="ARBA" id="ARBA00023136"/>
    </source>
</evidence>
<dbReference type="InterPro" id="IPR005115">
    <property type="entry name" value="Gly_transporter"/>
</dbReference>
<evidence type="ECO:0000256" key="2">
    <source>
        <dbReference type="ARBA" id="ARBA00008193"/>
    </source>
</evidence>
<keyword evidence="5 7" id="KW-1133">Transmembrane helix</keyword>
<protein>
    <recommendedName>
        <fullName evidence="8">Glycine transporter domain-containing protein</fullName>
    </recommendedName>
</protein>
<reference evidence="9 10" key="1">
    <citation type="submission" date="2006-12" db="EMBL/GenBank/DDBJ databases">
        <title>Bifidobacterium adolescentis complete genome sequence.</title>
        <authorList>
            <person name="Suzuki T."/>
            <person name="Tsuda Y."/>
            <person name="Kanou N."/>
            <person name="Inoue T."/>
            <person name="Kumazaki K."/>
            <person name="Nagano S."/>
            <person name="Hirai S."/>
            <person name="Tanaka K."/>
            <person name="Watanabe K."/>
        </authorList>
    </citation>
    <scope>NUCLEOTIDE SEQUENCE [LARGE SCALE GENOMIC DNA]</scope>
    <source>
        <strain evidence="10">ATCC 15703 / DSM 20083 / NCTC 11814 / E194a</strain>
    </source>
</reference>
<dbReference type="Proteomes" id="UP000008702">
    <property type="component" value="Chromosome"/>
</dbReference>
<feature type="domain" description="Glycine transporter" evidence="8">
    <location>
        <begin position="113"/>
        <end position="185"/>
    </location>
</feature>
<dbReference type="Pfam" id="PF03458">
    <property type="entry name" value="Gly_transporter"/>
    <property type="match status" value="2"/>
</dbReference>
<sequence length="259" mass="27714">MVGKEICEGRGVAMEVALESNGFFIGIEYLATFCCGMVGGLAAVRKGYDIFAILVTTWLTALGGGIIRDVLLGALPPAGVSDKGLVITALLAAVAVAIIYPEVDKLKWSMLSLDALALGLYAVNGTSKAMMYHMSGTTAVFLGMFTALGGGLIRDMLINEVPMVIRDKHWYAVPSAVGCVLTVLVCKGVNEGIVSFPAEVVLDVLIVVLVVAMRLISVFFDIQLPGALARHNTYLPSEAKYLKRPVIHPDRNDDDIKRK</sequence>
<dbReference type="HOGENOM" id="CLU_064906_1_0_11"/>
<dbReference type="KEGG" id="bad:BAD_0744"/>
<dbReference type="GO" id="GO:0005886">
    <property type="term" value="C:plasma membrane"/>
    <property type="evidence" value="ECO:0007669"/>
    <property type="project" value="UniProtKB-SubCell"/>
</dbReference>
<dbReference type="STRING" id="367928.BAD_0744"/>
<keyword evidence="4 7" id="KW-0812">Transmembrane</keyword>
<comment type="similarity">
    <text evidence="2">Belongs to the UPF0126 family.</text>
</comment>
<dbReference type="AlphaFoldDB" id="A1A1E2"/>
<dbReference type="PANTHER" id="PTHR30506">
    <property type="entry name" value="INNER MEMBRANE PROTEIN"/>
    <property type="match status" value="1"/>
</dbReference>
<dbReference type="PANTHER" id="PTHR30506:SF3">
    <property type="entry name" value="UPF0126 INNER MEMBRANE PROTEIN YADS-RELATED"/>
    <property type="match status" value="1"/>
</dbReference>
<evidence type="ECO:0000256" key="5">
    <source>
        <dbReference type="ARBA" id="ARBA00022989"/>
    </source>
</evidence>
<evidence type="ECO:0000256" key="1">
    <source>
        <dbReference type="ARBA" id="ARBA00004651"/>
    </source>
</evidence>
<keyword evidence="6 7" id="KW-0472">Membrane</keyword>
<accession>A1A1E2</accession>
<evidence type="ECO:0000313" key="10">
    <source>
        <dbReference type="Proteomes" id="UP000008702"/>
    </source>
</evidence>
<keyword evidence="10" id="KW-1185">Reference proteome</keyword>
<evidence type="ECO:0000259" key="8">
    <source>
        <dbReference type="Pfam" id="PF03458"/>
    </source>
</evidence>
<evidence type="ECO:0000256" key="7">
    <source>
        <dbReference type="SAM" id="Phobius"/>
    </source>
</evidence>
<evidence type="ECO:0000256" key="4">
    <source>
        <dbReference type="ARBA" id="ARBA00022692"/>
    </source>
</evidence>
<evidence type="ECO:0000313" key="9">
    <source>
        <dbReference type="EMBL" id="BAF39525.1"/>
    </source>
</evidence>
<keyword evidence="3" id="KW-1003">Cell membrane</keyword>
<name>A1A1E2_BIFAA</name>
<feature type="domain" description="Glycine transporter" evidence="8">
    <location>
        <begin position="28"/>
        <end position="100"/>
    </location>
</feature>
<comment type="subcellular location">
    <subcellularLocation>
        <location evidence="1">Cell membrane</location>
        <topology evidence="1">Multi-pass membrane protein</topology>
    </subcellularLocation>
</comment>
<evidence type="ECO:0000256" key="3">
    <source>
        <dbReference type="ARBA" id="ARBA00022475"/>
    </source>
</evidence>
<feature type="transmembrane region" description="Helical" evidence="7">
    <location>
        <begin position="130"/>
        <end position="150"/>
    </location>
</feature>